<name>A0A1H1R1V4_9ACTN</name>
<dbReference type="AlphaFoldDB" id="A0A1H1R1V4"/>
<dbReference type="Pfam" id="PF26571">
    <property type="entry name" value="VldE"/>
    <property type="match status" value="1"/>
</dbReference>
<proteinExistence type="predicted"/>
<evidence type="ECO:0000313" key="2">
    <source>
        <dbReference type="EMBL" id="SDS29620.1"/>
    </source>
</evidence>
<gene>
    <name evidence="2" type="ORF">SAMN04489717_2239</name>
</gene>
<dbReference type="STRING" id="117157.SAMN04489717_2239"/>
<evidence type="ECO:0000313" key="3">
    <source>
        <dbReference type="Proteomes" id="UP000198983"/>
    </source>
</evidence>
<protein>
    <recommendedName>
        <fullName evidence="1">ARB-07466-like C-terminal domain-containing protein</fullName>
    </recommendedName>
</protein>
<organism evidence="2 3">
    <name type="scientific">Actinopolymorpha singaporensis</name>
    <dbReference type="NCBI Taxonomy" id="117157"/>
    <lineage>
        <taxon>Bacteria</taxon>
        <taxon>Bacillati</taxon>
        <taxon>Actinomycetota</taxon>
        <taxon>Actinomycetes</taxon>
        <taxon>Propionibacteriales</taxon>
        <taxon>Actinopolymorphaceae</taxon>
        <taxon>Actinopolymorpha</taxon>
    </lineage>
</organism>
<reference evidence="2 3" key="1">
    <citation type="submission" date="2016-10" db="EMBL/GenBank/DDBJ databases">
        <authorList>
            <person name="de Groot N.N."/>
        </authorList>
    </citation>
    <scope>NUCLEOTIDE SEQUENCE [LARGE SCALE GENOMIC DNA]</scope>
    <source>
        <strain evidence="2 3">DSM 22024</strain>
    </source>
</reference>
<accession>A0A1H1R1V4</accession>
<keyword evidence="3" id="KW-1185">Reference proteome</keyword>
<dbReference type="InterPro" id="IPR058593">
    <property type="entry name" value="ARB_07466-like_C"/>
</dbReference>
<dbReference type="Proteomes" id="UP000198983">
    <property type="component" value="Chromosome I"/>
</dbReference>
<evidence type="ECO:0000259" key="1">
    <source>
        <dbReference type="Pfam" id="PF26571"/>
    </source>
</evidence>
<dbReference type="EMBL" id="LT629732">
    <property type="protein sequence ID" value="SDS29620.1"/>
    <property type="molecule type" value="Genomic_DNA"/>
</dbReference>
<sequence length="219" mass="24741">MGESSNRRIRPTRRDLVSAVVLGAVVAPLTYAGSVRQKQEGEVPLVHSEDLGLELVGWSRTMPPTPSFPARIDRYAAYDGGTRCATTAKPGVVDVKNLILRTYGDRPWSIGHPCTGGVSEHAEGRALDVAFNAYSRSSRKAANDFFWWLLRPDSHGNRHAMARRLGIMYAIWNRKIWRAYRPDEGWLPYSGTPNPHTNHFHLSFSWAGALRRTTWWTLR</sequence>
<feature type="domain" description="ARB-07466-like C-terminal" evidence="1">
    <location>
        <begin position="86"/>
        <end position="200"/>
    </location>
</feature>